<comment type="similarity">
    <text evidence="1">Belongs to the glycosyltransferase 47 family.</text>
</comment>
<name>A0AA36ISM1_9DINO</name>
<dbReference type="Proteomes" id="UP001178507">
    <property type="component" value="Unassembled WGS sequence"/>
</dbReference>
<dbReference type="InterPro" id="IPR040911">
    <property type="entry name" value="Exostosin_GT47"/>
</dbReference>
<evidence type="ECO:0000259" key="2">
    <source>
        <dbReference type="Pfam" id="PF03016"/>
    </source>
</evidence>
<dbReference type="PANTHER" id="PTHR11062:SF281">
    <property type="entry name" value="EXOSTOSIN-LIKE 2"/>
    <property type="match status" value="1"/>
</dbReference>
<evidence type="ECO:0000313" key="4">
    <source>
        <dbReference type="Proteomes" id="UP001178507"/>
    </source>
</evidence>
<dbReference type="EMBL" id="CAUJNA010002280">
    <property type="protein sequence ID" value="CAJ1392165.1"/>
    <property type="molecule type" value="Genomic_DNA"/>
</dbReference>
<keyword evidence="4" id="KW-1185">Reference proteome</keyword>
<dbReference type="GO" id="GO:0016757">
    <property type="term" value="F:glycosyltransferase activity"/>
    <property type="evidence" value="ECO:0007669"/>
    <property type="project" value="InterPro"/>
</dbReference>
<dbReference type="AlphaFoldDB" id="A0AA36ISM1"/>
<proteinExistence type="inferred from homology"/>
<gene>
    <name evidence="3" type="ORF">EVOR1521_LOCUS17325</name>
</gene>
<organism evidence="3 4">
    <name type="scientific">Effrenium voratum</name>
    <dbReference type="NCBI Taxonomy" id="2562239"/>
    <lineage>
        <taxon>Eukaryota</taxon>
        <taxon>Sar</taxon>
        <taxon>Alveolata</taxon>
        <taxon>Dinophyceae</taxon>
        <taxon>Suessiales</taxon>
        <taxon>Symbiodiniaceae</taxon>
        <taxon>Effrenium</taxon>
    </lineage>
</organism>
<evidence type="ECO:0000313" key="3">
    <source>
        <dbReference type="EMBL" id="CAJ1392165.1"/>
    </source>
</evidence>
<accession>A0AA36ISM1</accession>
<dbReference type="PANTHER" id="PTHR11062">
    <property type="entry name" value="EXOSTOSIN HEPARAN SULFATE GLYCOSYLTRANSFERASE -RELATED"/>
    <property type="match status" value="1"/>
</dbReference>
<reference evidence="3" key="1">
    <citation type="submission" date="2023-08" db="EMBL/GenBank/DDBJ databases">
        <authorList>
            <person name="Chen Y."/>
            <person name="Shah S."/>
            <person name="Dougan E. K."/>
            <person name="Thang M."/>
            <person name="Chan C."/>
        </authorList>
    </citation>
    <scope>NUCLEOTIDE SEQUENCE</scope>
</reference>
<sequence>MDGLFTDPNCSLSPPWAAWLAHLAGASLRLDGLAAEPGLPEAQAAQRAEDAAAELQLGPDNGCFLGSATLLLTQVVGSWRRGRFVAALHTFALLHDHFLTAAHPGFFLHSAWPLGDQDVRYWKDRLLFQVRRFRELAGRNAHMGPEAFGETAVPDPVERENLGVFASHAFGQLRQLSRRNRSEALVPWELPPLAALAPGRSLAPSPGANLRVYVYGEEVEVLGKLTRSPAFCHYRQWGMDVGFHDFFRSSPLRTFRPEEADYFLVPSYACCHQVAGMAEFDELDADFTQAVKELPYFQRSGGRDHIFSLHYIDLFPSWRKRIPRSVFLTPETEVGFERSLEEFGLDQNRFPPFNPLKDVVVPPYLNLRDVLGFQRHAKAVAARGLVASFAGKLWSDVAEAAEVRGKVAALASAPGFGIHSFASIKDMLNSEQMQRLMGDSRFCLVPRGRAAWSVRFFEALWAGCVPVLLSDHYQPAFDQLFDTTQFVIKWPVARIDESLVSYLHNLPLEVVERYARNARAVRCWYLYPPPEVSWIGDWNTRQELDEVEQQICPNLSSSRNAFQAVVEILARRKAASHVRPDAFYMAHPEHFAPTVVDAQMRPI</sequence>
<dbReference type="Pfam" id="PF03016">
    <property type="entry name" value="Exostosin_GT47"/>
    <property type="match status" value="1"/>
</dbReference>
<comment type="caution">
    <text evidence="3">The sequence shown here is derived from an EMBL/GenBank/DDBJ whole genome shotgun (WGS) entry which is preliminary data.</text>
</comment>
<feature type="domain" description="Exostosin GT47" evidence="2">
    <location>
        <begin position="208"/>
        <end position="503"/>
    </location>
</feature>
<dbReference type="InterPro" id="IPR004263">
    <property type="entry name" value="Exostosin"/>
</dbReference>
<evidence type="ECO:0000256" key="1">
    <source>
        <dbReference type="ARBA" id="ARBA00010271"/>
    </source>
</evidence>
<protein>
    <recommendedName>
        <fullName evidence="2">Exostosin GT47 domain-containing protein</fullName>
    </recommendedName>
</protein>